<evidence type="ECO:0000313" key="1">
    <source>
        <dbReference type="EMBL" id="EWC74170.1"/>
    </source>
</evidence>
<accession>W7J6K0</accession>
<name>W7J6K0_PLAFA</name>
<organism evidence="1 2">
    <name type="scientific">Plasmodium falciparum UGT5.1</name>
    <dbReference type="NCBI Taxonomy" id="1237627"/>
    <lineage>
        <taxon>Eukaryota</taxon>
        <taxon>Sar</taxon>
        <taxon>Alveolata</taxon>
        <taxon>Apicomplexa</taxon>
        <taxon>Aconoidasida</taxon>
        <taxon>Haemosporida</taxon>
        <taxon>Plasmodiidae</taxon>
        <taxon>Plasmodium</taxon>
        <taxon>Plasmodium (Laverania)</taxon>
    </lineage>
</organism>
<evidence type="ECO:0000313" key="2">
    <source>
        <dbReference type="Proteomes" id="UP000030697"/>
    </source>
</evidence>
<gene>
    <name evidence="1" type="ORF">C923_05126</name>
</gene>
<dbReference type="Proteomes" id="UP000030697">
    <property type="component" value="Unassembled WGS sequence"/>
</dbReference>
<proteinExistence type="predicted"/>
<dbReference type="EMBL" id="KE124723">
    <property type="protein sequence ID" value="EWC74170.1"/>
    <property type="molecule type" value="Genomic_DNA"/>
</dbReference>
<sequence length="12" mass="1495">MNIKNILKNLFF</sequence>
<protein>
    <submittedName>
        <fullName evidence="1">Uncharacterized protein</fullName>
    </submittedName>
</protein>
<reference evidence="1 2" key="1">
    <citation type="submission" date="2013-02" db="EMBL/GenBank/DDBJ databases">
        <title>The Genome Sequence of Plasmodium falciparum UGT5.1.</title>
        <authorList>
            <consortium name="The Broad Institute Genome Sequencing Platform"/>
            <consortium name="The Broad Institute Genome Sequencing Center for Infectious Disease"/>
            <person name="Neafsey D."/>
            <person name="Cheeseman I."/>
            <person name="Volkman S."/>
            <person name="Adams J."/>
            <person name="Walker B."/>
            <person name="Young S.K."/>
            <person name="Zeng Q."/>
            <person name="Gargeya S."/>
            <person name="Fitzgerald M."/>
            <person name="Haas B."/>
            <person name="Abouelleil A."/>
            <person name="Alvarado L."/>
            <person name="Arachchi H.M."/>
            <person name="Berlin A.M."/>
            <person name="Chapman S.B."/>
            <person name="Dewar J."/>
            <person name="Goldberg J."/>
            <person name="Griggs A."/>
            <person name="Gujja S."/>
            <person name="Hansen M."/>
            <person name="Howarth C."/>
            <person name="Imamovic A."/>
            <person name="Larimer J."/>
            <person name="McCowan C."/>
            <person name="Murphy C."/>
            <person name="Neiman D."/>
            <person name="Pearson M."/>
            <person name="Priest M."/>
            <person name="Roberts A."/>
            <person name="Saif S."/>
            <person name="Shea T."/>
            <person name="Sisk P."/>
            <person name="Sykes S."/>
            <person name="Wortman J."/>
            <person name="Nusbaum C."/>
            <person name="Birren B."/>
        </authorList>
    </citation>
    <scope>NUCLEOTIDE SEQUENCE [LARGE SCALE GENOMIC DNA]</scope>
    <source>
        <strain evidence="1 2">UGT5.1</strain>
    </source>
</reference>